<feature type="domain" description="GP-PDE" evidence="1">
    <location>
        <begin position="10"/>
        <end position="238"/>
    </location>
</feature>
<keyword evidence="3" id="KW-1185">Reference proteome</keyword>
<sequence length="248" mass="27341">MHPYLEWPGPLAFAHRGGASDNPENTLPAFRHAVELGYTYLETDVHSTSDGVLVAFHDNDLSRTCGREGRIDELPWSEVQQARVDGTEPIPLFEDLMEEFPNARVNIDCKADSGVDGLIASLKRLDCLDRVCVGGFDDRRLRRIRRALGPGLCTSFGPAQVTALVTGATVPWGGECAQVPVKQGPVAIVTKRTVERAHRRGLQVHVWTIDDPDEMNRLLDLGVDGLMTDRPAVLKQVLTDRGQWVDPA</sequence>
<dbReference type="AlphaFoldDB" id="A0A4R7HZ26"/>
<dbReference type="InterPro" id="IPR030395">
    <property type="entry name" value="GP_PDE_dom"/>
</dbReference>
<accession>A0A4R7HZ26</accession>
<dbReference type="CDD" id="cd08561">
    <property type="entry name" value="GDPD_cytoplasmic_ScUgpQ2_like"/>
    <property type="match status" value="1"/>
</dbReference>
<protein>
    <submittedName>
        <fullName evidence="2">Glycerophosphoryl diester phosphodiesterase</fullName>
    </submittedName>
</protein>
<dbReference type="EMBL" id="SOAU01000001">
    <property type="protein sequence ID" value="TDT16487.1"/>
    <property type="molecule type" value="Genomic_DNA"/>
</dbReference>
<proteinExistence type="predicted"/>
<dbReference type="Proteomes" id="UP000294558">
    <property type="component" value="Unassembled WGS sequence"/>
</dbReference>
<dbReference type="Gene3D" id="3.20.20.190">
    <property type="entry name" value="Phosphatidylinositol (PI) phosphodiesterase"/>
    <property type="match status" value="1"/>
</dbReference>
<dbReference type="GO" id="GO:0008081">
    <property type="term" value="F:phosphoric diester hydrolase activity"/>
    <property type="evidence" value="ECO:0007669"/>
    <property type="project" value="InterPro"/>
</dbReference>
<comment type="caution">
    <text evidence="2">The sequence shown here is derived from an EMBL/GenBank/DDBJ whole genome shotgun (WGS) entry which is preliminary data.</text>
</comment>
<dbReference type="PROSITE" id="PS51704">
    <property type="entry name" value="GP_PDE"/>
    <property type="match status" value="1"/>
</dbReference>
<dbReference type="PANTHER" id="PTHR43805:SF1">
    <property type="entry name" value="GP-PDE DOMAIN-CONTAINING PROTEIN"/>
    <property type="match status" value="1"/>
</dbReference>
<gene>
    <name evidence="2" type="ORF">BDK89_2078</name>
</gene>
<dbReference type="SUPFAM" id="SSF51695">
    <property type="entry name" value="PLC-like phosphodiesterases"/>
    <property type="match status" value="1"/>
</dbReference>
<dbReference type="Pfam" id="PF03009">
    <property type="entry name" value="GDPD"/>
    <property type="match status" value="1"/>
</dbReference>
<evidence type="ECO:0000313" key="3">
    <source>
        <dbReference type="Proteomes" id="UP000294558"/>
    </source>
</evidence>
<dbReference type="GO" id="GO:0006629">
    <property type="term" value="P:lipid metabolic process"/>
    <property type="evidence" value="ECO:0007669"/>
    <property type="project" value="InterPro"/>
</dbReference>
<reference evidence="2 3" key="1">
    <citation type="submission" date="2019-03" db="EMBL/GenBank/DDBJ databases">
        <title>Sequencing the genomes of 1000 actinobacteria strains.</title>
        <authorList>
            <person name="Klenk H.-P."/>
        </authorList>
    </citation>
    <scope>NUCLEOTIDE SEQUENCE [LARGE SCALE GENOMIC DNA]</scope>
    <source>
        <strain evidence="2 3">DSM 18936</strain>
    </source>
</reference>
<name>A0A4R7HZ26_9ACTN</name>
<organism evidence="2 3">
    <name type="scientific">Ilumatobacter fluminis</name>
    <dbReference type="NCBI Taxonomy" id="467091"/>
    <lineage>
        <taxon>Bacteria</taxon>
        <taxon>Bacillati</taxon>
        <taxon>Actinomycetota</taxon>
        <taxon>Acidimicrobiia</taxon>
        <taxon>Acidimicrobiales</taxon>
        <taxon>Ilumatobacteraceae</taxon>
        <taxon>Ilumatobacter</taxon>
    </lineage>
</organism>
<evidence type="ECO:0000259" key="1">
    <source>
        <dbReference type="PROSITE" id="PS51704"/>
    </source>
</evidence>
<dbReference type="OrthoDB" id="5241788at2"/>
<dbReference type="InterPro" id="IPR017946">
    <property type="entry name" value="PLC-like_Pdiesterase_TIM-brl"/>
</dbReference>
<evidence type="ECO:0000313" key="2">
    <source>
        <dbReference type="EMBL" id="TDT16487.1"/>
    </source>
</evidence>
<dbReference type="RefSeq" id="WP_133868862.1">
    <property type="nucleotide sequence ID" value="NZ_SOAU01000001.1"/>
</dbReference>
<dbReference type="PANTHER" id="PTHR43805">
    <property type="entry name" value="GLYCEROPHOSPHORYL DIESTER PHOSPHODIESTERASE"/>
    <property type="match status" value="1"/>
</dbReference>